<organism evidence="1 2">
    <name type="scientific">Paramuricea clavata</name>
    <name type="common">Red gorgonian</name>
    <name type="synonym">Violescent sea-whip</name>
    <dbReference type="NCBI Taxonomy" id="317549"/>
    <lineage>
        <taxon>Eukaryota</taxon>
        <taxon>Metazoa</taxon>
        <taxon>Cnidaria</taxon>
        <taxon>Anthozoa</taxon>
        <taxon>Octocorallia</taxon>
        <taxon>Malacalcyonacea</taxon>
        <taxon>Plexauridae</taxon>
        <taxon>Paramuricea</taxon>
    </lineage>
</organism>
<dbReference type="PANTHER" id="PTHR19446">
    <property type="entry name" value="REVERSE TRANSCRIPTASES"/>
    <property type="match status" value="1"/>
</dbReference>
<name>A0A6S7H7Y1_PARCT</name>
<accession>A0A6S7H7Y1</accession>
<proteinExistence type="predicted"/>
<feature type="non-terminal residue" evidence="1">
    <location>
        <position position="112"/>
    </location>
</feature>
<keyword evidence="2" id="KW-1185">Reference proteome</keyword>
<reference evidence="1" key="1">
    <citation type="submission" date="2020-04" db="EMBL/GenBank/DDBJ databases">
        <authorList>
            <person name="Alioto T."/>
            <person name="Alioto T."/>
            <person name="Gomez Garrido J."/>
        </authorList>
    </citation>
    <scope>NUCLEOTIDE SEQUENCE</scope>
    <source>
        <strain evidence="1">A484AB</strain>
    </source>
</reference>
<dbReference type="OrthoDB" id="10037236at2759"/>
<evidence type="ECO:0000313" key="1">
    <source>
        <dbReference type="EMBL" id="CAB3992420.1"/>
    </source>
</evidence>
<protein>
    <submittedName>
        <fullName evidence="1">Uncharacterized protein</fullName>
    </submittedName>
</protein>
<dbReference type="EMBL" id="CACRXK020002047">
    <property type="protein sequence ID" value="CAB3992420.1"/>
    <property type="molecule type" value="Genomic_DNA"/>
</dbReference>
<evidence type="ECO:0000313" key="2">
    <source>
        <dbReference type="Proteomes" id="UP001152795"/>
    </source>
</evidence>
<gene>
    <name evidence="1" type="ORF">PACLA_8A054976</name>
</gene>
<comment type="caution">
    <text evidence="1">The sequence shown here is derived from an EMBL/GenBank/DDBJ whole genome shotgun (WGS) entry which is preliminary data.</text>
</comment>
<dbReference type="Proteomes" id="UP001152795">
    <property type="component" value="Unassembled WGS sequence"/>
</dbReference>
<sequence>MEVCASAKKLKNKKSSAGDVISNEIIKIAVEDHATNFVKLFNHVLFHGNFPHMWSEGYIVPLYKSGCRSDPGNYRGICISSCLGKFFTSILNYRLNTFLEEHQILNKNQIGF</sequence>
<dbReference type="AlphaFoldDB" id="A0A6S7H7Y1"/>